<dbReference type="EMBL" id="HF935790">
    <property type="protein sequence ID" value="CCX13217.1"/>
    <property type="molecule type" value="Genomic_DNA"/>
</dbReference>
<dbReference type="SUPFAM" id="SSF143744">
    <property type="entry name" value="GlcG-like"/>
    <property type="match status" value="1"/>
</dbReference>
<proteinExistence type="predicted"/>
<dbReference type="eggNOG" id="ENOG502S03S">
    <property type="taxonomic scope" value="Eukaryota"/>
</dbReference>
<accession>U4L8Q0</accession>
<organism evidence="1 2">
    <name type="scientific">Pyronema omphalodes (strain CBS 100304)</name>
    <name type="common">Pyronema confluens</name>
    <dbReference type="NCBI Taxonomy" id="1076935"/>
    <lineage>
        <taxon>Eukaryota</taxon>
        <taxon>Fungi</taxon>
        <taxon>Dikarya</taxon>
        <taxon>Ascomycota</taxon>
        <taxon>Pezizomycotina</taxon>
        <taxon>Pezizomycetes</taxon>
        <taxon>Pezizales</taxon>
        <taxon>Pyronemataceae</taxon>
        <taxon>Pyronema</taxon>
    </lineage>
</organism>
<reference evidence="1 2" key="1">
    <citation type="journal article" date="2013" name="PLoS Genet.">
        <title>The genome and development-dependent transcriptomes of Pyronema confluens: a window into fungal evolution.</title>
        <authorList>
            <person name="Traeger S."/>
            <person name="Altegoer F."/>
            <person name="Freitag M."/>
            <person name="Gabaldon T."/>
            <person name="Kempken F."/>
            <person name="Kumar A."/>
            <person name="Marcet-Houben M."/>
            <person name="Poggeler S."/>
            <person name="Stajich J.E."/>
            <person name="Nowrousian M."/>
        </authorList>
    </citation>
    <scope>NUCLEOTIDE SEQUENCE [LARGE SCALE GENOMIC DNA]</scope>
    <source>
        <strain evidence="2">CBS 100304</strain>
        <tissue evidence="1">Vegetative mycelium</tissue>
    </source>
</reference>
<dbReference type="STRING" id="1076935.U4L8Q0"/>
<name>U4L8Q0_PYROM</name>
<keyword evidence="2" id="KW-1185">Reference proteome</keyword>
<dbReference type="InterPro" id="IPR005624">
    <property type="entry name" value="PduO/GlcC-like"/>
</dbReference>
<dbReference type="Gene3D" id="3.30.450.150">
    <property type="entry name" value="Haem-degrading domain"/>
    <property type="match status" value="1"/>
</dbReference>
<dbReference type="OrthoDB" id="2209940at2759"/>
<evidence type="ECO:0000313" key="1">
    <source>
        <dbReference type="EMBL" id="CCX13217.1"/>
    </source>
</evidence>
<gene>
    <name evidence="1" type="ORF">PCON_12810</name>
</gene>
<sequence length="159" mass="16815">MAAPALVTLPHFTVTDAWSLGSHIRTLVNTSFPDRGVSIRIVTASNQIIFSTVTSPGSSPDAETWLKRKINTVLRYGVSSWAVGESMRAAGLPGKKLSEKVPGVDDGEYAVHGGAVPVCVEGVYGVVAVVAVSGLKQEEDHQAAVDGLRWLKEQAGEEC</sequence>
<dbReference type="OMA" id="TMQEDHE"/>
<dbReference type="PANTHER" id="PTHR28255">
    <property type="match status" value="1"/>
</dbReference>
<dbReference type="AlphaFoldDB" id="U4L8Q0"/>
<dbReference type="Proteomes" id="UP000018144">
    <property type="component" value="Unassembled WGS sequence"/>
</dbReference>
<dbReference type="InterPro" id="IPR010371">
    <property type="entry name" value="YBR137W-like"/>
</dbReference>
<dbReference type="PANTHER" id="PTHR28255:SF1">
    <property type="entry name" value="UPF0303 PROTEIN YBR137W"/>
    <property type="match status" value="1"/>
</dbReference>
<dbReference type="InterPro" id="IPR038084">
    <property type="entry name" value="PduO/GlcC-like_sf"/>
</dbReference>
<dbReference type="GO" id="GO:0072380">
    <property type="term" value="C:TRC complex"/>
    <property type="evidence" value="ECO:0007669"/>
    <property type="project" value="TreeGrafter"/>
</dbReference>
<protein>
    <submittedName>
        <fullName evidence="1">Similar to UPF0303 protein YBR137W acc. no. P38276</fullName>
    </submittedName>
</protein>
<dbReference type="GO" id="GO:0006620">
    <property type="term" value="P:post-translational protein targeting to endoplasmic reticulum membrane"/>
    <property type="evidence" value="ECO:0007669"/>
    <property type="project" value="TreeGrafter"/>
</dbReference>
<dbReference type="Pfam" id="PF03928">
    <property type="entry name" value="HbpS-like"/>
    <property type="match status" value="1"/>
</dbReference>
<evidence type="ECO:0000313" key="2">
    <source>
        <dbReference type="Proteomes" id="UP000018144"/>
    </source>
</evidence>